<proteinExistence type="predicted"/>
<reference evidence="3" key="1">
    <citation type="submission" date="2025-08" db="UniProtKB">
        <authorList>
            <consortium name="RefSeq"/>
        </authorList>
    </citation>
    <scope>IDENTIFICATION</scope>
    <source>
        <tissue evidence="3">Seedling</tissue>
    </source>
</reference>
<dbReference type="AlphaFoldDB" id="A0A6P6FX34"/>
<accession>A0A6P6FX34</accession>
<dbReference type="PANTHER" id="PTHR48045">
    <property type="entry name" value="UDP-GLYCOSYLTRANSFERASE 72B1"/>
    <property type="match status" value="1"/>
</dbReference>
<evidence type="ECO:0000256" key="1">
    <source>
        <dbReference type="ARBA" id="ARBA00022679"/>
    </source>
</evidence>
<dbReference type="CDD" id="cd03784">
    <property type="entry name" value="GT1_Gtf-like"/>
    <property type="match status" value="1"/>
</dbReference>
<dbReference type="KEGG" id="zju:107411529"/>
<dbReference type="Gene3D" id="3.40.50.2000">
    <property type="entry name" value="Glycogen Phosphorylase B"/>
    <property type="match status" value="2"/>
</dbReference>
<gene>
    <name evidence="3" type="primary">LOC107411529</name>
</gene>
<dbReference type="PANTHER" id="PTHR48045:SF22">
    <property type="entry name" value="UDP-GLUCURONOSYL_UDP-GLUCOSYLTRANSFERASE"/>
    <property type="match status" value="1"/>
</dbReference>
<keyword evidence="1" id="KW-0808">Transferase</keyword>
<evidence type="ECO:0000313" key="2">
    <source>
        <dbReference type="Proteomes" id="UP001652623"/>
    </source>
</evidence>
<keyword evidence="2" id="KW-1185">Reference proteome</keyword>
<dbReference type="Proteomes" id="UP001652623">
    <property type="component" value="Chromosome 10"/>
</dbReference>
<dbReference type="InterPro" id="IPR002213">
    <property type="entry name" value="UDP_glucos_trans"/>
</dbReference>
<sequence length="333" mass="37095">MDSTLQPHLSTSGAFSMSAQGIIKLKLLTKERGQEVIEYIPGISRTRIVDIPTVFHGNGRKILDRALEAANGVSKAKYLLFNSAYELESLVIDALRAKISIPVYPVGPSIPYFLPENENTSLAGHDRPKPKYLQWLDSQPERSVLYISMGSFLSASNAQLDEIVGGVHNSGVRYFWVARGDTSRFEDGFGGDIGLVVPWCDQLKVLCHPSVGGFWTHCGWNSTLEAIFAEVPMLTCPIFFDQIPNRKRIVEDWKIGYDVKKENDGLVTRDEISELVQRVMDLECKEGKKMRKRAKELQEACHGAIAKGGSSDENLDAFITVFYKGIAVKKLIP</sequence>
<organism evidence="2 3">
    <name type="scientific">Ziziphus jujuba</name>
    <name type="common">Chinese jujube</name>
    <name type="synonym">Ziziphus sativa</name>
    <dbReference type="NCBI Taxonomy" id="326968"/>
    <lineage>
        <taxon>Eukaryota</taxon>
        <taxon>Viridiplantae</taxon>
        <taxon>Streptophyta</taxon>
        <taxon>Embryophyta</taxon>
        <taxon>Tracheophyta</taxon>
        <taxon>Spermatophyta</taxon>
        <taxon>Magnoliopsida</taxon>
        <taxon>eudicotyledons</taxon>
        <taxon>Gunneridae</taxon>
        <taxon>Pentapetalae</taxon>
        <taxon>rosids</taxon>
        <taxon>fabids</taxon>
        <taxon>Rosales</taxon>
        <taxon>Rhamnaceae</taxon>
        <taxon>Paliureae</taxon>
        <taxon>Ziziphus</taxon>
    </lineage>
</organism>
<dbReference type="SUPFAM" id="SSF53756">
    <property type="entry name" value="UDP-Glycosyltransferase/glycogen phosphorylase"/>
    <property type="match status" value="1"/>
</dbReference>
<protein>
    <submittedName>
        <fullName evidence="3">UDP-glycosyltransferase 87A2-like</fullName>
    </submittedName>
</protein>
<evidence type="ECO:0000313" key="3">
    <source>
        <dbReference type="RefSeq" id="XP_024926592.2"/>
    </source>
</evidence>
<name>A0A6P6FX34_ZIZJJ</name>
<dbReference type="RefSeq" id="XP_024926592.2">
    <property type="nucleotide sequence ID" value="XM_025070824.3"/>
</dbReference>
<dbReference type="GO" id="GO:0008194">
    <property type="term" value="F:UDP-glycosyltransferase activity"/>
    <property type="evidence" value="ECO:0007669"/>
    <property type="project" value="InterPro"/>
</dbReference>
<dbReference type="GeneID" id="107411529"/>
<dbReference type="Pfam" id="PF00201">
    <property type="entry name" value="UDPGT"/>
    <property type="match status" value="1"/>
</dbReference>
<dbReference type="InParanoid" id="A0A6P6FX34"/>